<evidence type="ECO:0000256" key="2">
    <source>
        <dbReference type="SAM" id="MobiDB-lite"/>
    </source>
</evidence>
<dbReference type="Gene3D" id="1.10.1040.10">
    <property type="entry name" value="N-(1-d-carboxylethyl)-l-norvaline Dehydrogenase, domain 2"/>
    <property type="match status" value="1"/>
</dbReference>
<dbReference type="InterPro" id="IPR036291">
    <property type="entry name" value="NAD(P)-bd_dom_sf"/>
</dbReference>
<proteinExistence type="inferred from homology"/>
<dbReference type="AlphaFoldDB" id="A0A9P6FQ37"/>
<name>A0A9P6FQ37_9FUNG</name>
<keyword evidence="6" id="KW-1185">Reference proteome</keyword>
<dbReference type="InterPro" id="IPR006115">
    <property type="entry name" value="6PGDH_NADP-bd"/>
</dbReference>
<dbReference type="InterPro" id="IPR029154">
    <property type="entry name" value="HIBADH-like_NADP-bd"/>
</dbReference>
<comment type="caution">
    <text evidence="5">The sequence shown here is derived from an EMBL/GenBank/DDBJ whole genome shotgun (WGS) entry which is preliminary data.</text>
</comment>
<evidence type="ECO:0008006" key="7">
    <source>
        <dbReference type="Google" id="ProtNLM"/>
    </source>
</evidence>
<feature type="compositionally biased region" description="Low complexity" evidence="2">
    <location>
        <begin position="296"/>
        <end position="313"/>
    </location>
</feature>
<dbReference type="Pfam" id="PF03446">
    <property type="entry name" value="NAD_binding_2"/>
    <property type="match status" value="1"/>
</dbReference>
<dbReference type="GO" id="GO:0050661">
    <property type="term" value="F:NADP binding"/>
    <property type="evidence" value="ECO:0007669"/>
    <property type="project" value="InterPro"/>
</dbReference>
<dbReference type="InterPro" id="IPR051265">
    <property type="entry name" value="HIBADH-related_NP60_sf"/>
</dbReference>
<dbReference type="OrthoDB" id="435038at2759"/>
<dbReference type="Pfam" id="PF14833">
    <property type="entry name" value="NAD_binding_11"/>
    <property type="match status" value="1"/>
</dbReference>
<gene>
    <name evidence="5" type="ORF">BGW38_004152</name>
</gene>
<dbReference type="InterPro" id="IPR013328">
    <property type="entry name" value="6PGD_dom2"/>
</dbReference>
<accession>A0A9P6FQ37</accession>
<feature type="domain" description="6-phosphogluconate dehydrogenase NADP-binding" evidence="3">
    <location>
        <begin position="62"/>
        <end position="224"/>
    </location>
</feature>
<feature type="compositionally biased region" description="Polar residues" evidence="2">
    <location>
        <begin position="380"/>
        <end position="389"/>
    </location>
</feature>
<feature type="compositionally biased region" description="Basic and acidic residues" evidence="2">
    <location>
        <begin position="390"/>
        <end position="403"/>
    </location>
</feature>
<evidence type="ECO:0000259" key="4">
    <source>
        <dbReference type="Pfam" id="PF14833"/>
    </source>
</evidence>
<evidence type="ECO:0000256" key="1">
    <source>
        <dbReference type="ARBA" id="ARBA00007598"/>
    </source>
</evidence>
<sequence length="425" mass="46904">MTRFFTQLHSSNAARLNLTHIQDIFPPHFKPGLSTAVHNQSLPLKISMVTMRSLFHLKEQDRIGWIGLGQMGYNMAQNLQRYLASRSLNMTVWNRTPEKCAKMHHHGAHVAKSLEELVAQSNIIFTSLANDAAVEEIYEILIDLAGQVDHSIIFVETSTIYPTLATKLKERLAVTPQHTYLQCPVFGRPSVAKAAKLLWVTSGDEKAIKKLCLYFTTMSRQIIHLKTTDVAKACSFKLVGNFFVVGSMELLAEGLTLAQKAEVDEAPVLKFIETLFPAPSWIEYSNKMAENPVQPKSKSVLSSSSSSSSSSSKEAGFSVDLGLKDVGHMRQLALETGASLPSADLAYGHLKTVQDQGLGHQDWSTMIRSLKIAPTPRPSVDSTVLSTHSQQDEKRATHSRSEKGGSNNGDFWDTDGNNHPPAYDS</sequence>
<dbReference type="PANTHER" id="PTHR43580">
    <property type="entry name" value="OXIDOREDUCTASE GLYR1-RELATED"/>
    <property type="match status" value="1"/>
</dbReference>
<dbReference type="SUPFAM" id="SSF48179">
    <property type="entry name" value="6-phosphogluconate dehydrogenase C-terminal domain-like"/>
    <property type="match status" value="1"/>
</dbReference>
<dbReference type="Gene3D" id="3.40.50.720">
    <property type="entry name" value="NAD(P)-binding Rossmann-like Domain"/>
    <property type="match status" value="1"/>
</dbReference>
<feature type="domain" description="3-hydroxyisobutyrate dehydrogenase-like NAD-binding" evidence="4">
    <location>
        <begin position="235"/>
        <end position="369"/>
    </location>
</feature>
<dbReference type="InterPro" id="IPR008927">
    <property type="entry name" value="6-PGluconate_DH-like_C_sf"/>
</dbReference>
<dbReference type="EMBL" id="JAABOA010002683">
    <property type="protein sequence ID" value="KAF9579547.1"/>
    <property type="molecule type" value="Genomic_DNA"/>
</dbReference>
<evidence type="ECO:0000313" key="5">
    <source>
        <dbReference type="EMBL" id="KAF9579547.1"/>
    </source>
</evidence>
<protein>
    <recommendedName>
        <fullName evidence="7">6-phosphogluconate dehydrogenase NADP-binding domain-containing protein</fullName>
    </recommendedName>
</protein>
<evidence type="ECO:0000259" key="3">
    <source>
        <dbReference type="Pfam" id="PF03446"/>
    </source>
</evidence>
<feature type="region of interest" description="Disordered" evidence="2">
    <location>
        <begin position="374"/>
        <end position="425"/>
    </location>
</feature>
<reference evidence="5" key="1">
    <citation type="journal article" date="2020" name="Fungal Divers.">
        <title>Resolving the Mortierellaceae phylogeny through synthesis of multi-gene phylogenetics and phylogenomics.</title>
        <authorList>
            <person name="Vandepol N."/>
            <person name="Liber J."/>
            <person name="Desiro A."/>
            <person name="Na H."/>
            <person name="Kennedy M."/>
            <person name="Barry K."/>
            <person name="Grigoriev I.V."/>
            <person name="Miller A.N."/>
            <person name="O'Donnell K."/>
            <person name="Stajich J.E."/>
            <person name="Bonito G."/>
        </authorList>
    </citation>
    <scope>NUCLEOTIDE SEQUENCE</scope>
    <source>
        <strain evidence="5">KOD1015</strain>
    </source>
</reference>
<feature type="region of interest" description="Disordered" evidence="2">
    <location>
        <begin position="293"/>
        <end position="315"/>
    </location>
</feature>
<dbReference type="GO" id="GO:0051287">
    <property type="term" value="F:NAD binding"/>
    <property type="evidence" value="ECO:0007669"/>
    <property type="project" value="InterPro"/>
</dbReference>
<dbReference type="Proteomes" id="UP000780801">
    <property type="component" value="Unassembled WGS sequence"/>
</dbReference>
<comment type="similarity">
    <text evidence="1">Belongs to the HIBADH-related family. NP60 subfamily.</text>
</comment>
<evidence type="ECO:0000313" key="6">
    <source>
        <dbReference type="Proteomes" id="UP000780801"/>
    </source>
</evidence>
<dbReference type="SUPFAM" id="SSF51735">
    <property type="entry name" value="NAD(P)-binding Rossmann-fold domains"/>
    <property type="match status" value="1"/>
</dbReference>
<dbReference type="PANTHER" id="PTHR43580:SF8">
    <property type="entry name" value="6-PHOSPHOGLUCONATE DEHYDROGENASE NADP-BINDING DOMAIN-CONTAINING PROTEIN-RELATED"/>
    <property type="match status" value="1"/>
</dbReference>
<organism evidence="5 6">
    <name type="scientific">Lunasporangiospora selenospora</name>
    <dbReference type="NCBI Taxonomy" id="979761"/>
    <lineage>
        <taxon>Eukaryota</taxon>
        <taxon>Fungi</taxon>
        <taxon>Fungi incertae sedis</taxon>
        <taxon>Mucoromycota</taxon>
        <taxon>Mortierellomycotina</taxon>
        <taxon>Mortierellomycetes</taxon>
        <taxon>Mortierellales</taxon>
        <taxon>Mortierellaceae</taxon>
        <taxon>Lunasporangiospora</taxon>
    </lineage>
</organism>